<sequence length="122" mass="13280">MLCQAQGHRDIKPQPGGLICCWKIVLMSSLLKSLKLGVGSVRQEVYAPSNFGFDANATQAANNPTSASNLNTSTKGNANNNQARQTRPYRSAPSNTQRTSEIDLQPDDWILVNADLKPKPRA</sequence>
<reference evidence="2" key="1">
    <citation type="submission" date="2021-01" db="EMBL/GenBank/DDBJ databases">
        <authorList>
            <person name="Kaushik A."/>
        </authorList>
    </citation>
    <scope>NUCLEOTIDE SEQUENCE</scope>
    <source>
        <strain evidence="2">AG5</strain>
    </source>
</reference>
<evidence type="ECO:0000256" key="1">
    <source>
        <dbReference type="SAM" id="MobiDB-lite"/>
    </source>
</evidence>
<comment type="caution">
    <text evidence="2">The sequence shown here is derived from an EMBL/GenBank/DDBJ whole genome shotgun (WGS) entry which is preliminary data.</text>
</comment>
<evidence type="ECO:0000313" key="3">
    <source>
        <dbReference type="Proteomes" id="UP000663827"/>
    </source>
</evidence>
<dbReference type="AlphaFoldDB" id="A0A8H3HRK9"/>
<evidence type="ECO:0000313" key="2">
    <source>
        <dbReference type="EMBL" id="CAE7193710.1"/>
    </source>
</evidence>
<organism evidence="2 3">
    <name type="scientific">Rhizoctonia solani</name>
    <dbReference type="NCBI Taxonomy" id="456999"/>
    <lineage>
        <taxon>Eukaryota</taxon>
        <taxon>Fungi</taxon>
        <taxon>Dikarya</taxon>
        <taxon>Basidiomycota</taxon>
        <taxon>Agaricomycotina</taxon>
        <taxon>Agaricomycetes</taxon>
        <taxon>Cantharellales</taxon>
        <taxon>Ceratobasidiaceae</taxon>
        <taxon>Rhizoctonia</taxon>
    </lineage>
</organism>
<dbReference type="Proteomes" id="UP000663827">
    <property type="component" value="Unassembled WGS sequence"/>
</dbReference>
<proteinExistence type="predicted"/>
<gene>
    <name evidence="2" type="ORF">RDB_LOCUS130520</name>
</gene>
<protein>
    <submittedName>
        <fullName evidence="2">Uncharacterized protein</fullName>
    </submittedName>
</protein>
<accession>A0A8H3HRK9</accession>
<dbReference type="EMBL" id="CAJNJQ010003201">
    <property type="protein sequence ID" value="CAE7193710.1"/>
    <property type="molecule type" value="Genomic_DNA"/>
</dbReference>
<feature type="compositionally biased region" description="Polar residues" evidence="1">
    <location>
        <begin position="56"/>
        <end position="85"/>
    </location>
</feature>
<feature type="region of interest" description="Disordered" evidence="1">
    <location>
        <begin position="54"/>
        <end position="104"/>
    </location>
</feature>
<name>A0A8H3HRK9_9AGAM</name>